<accession>A0ABU3KA14</accession>
<evidence type="ECO:0000313" key="2">
    <source>
        <dbReference type="EMBL" id="MDT7043219.1"/>
    </source>
</evidence>
<dbReference type="Proteomes" id="UP001250932">
    <property type="component" value="Unassembled WGS sequence"/>
</dbReference>
<reference evidence="2 3" key="1">
    <citation type="journal article" date="2023" name="ISME J.">
        <title>Cultivation and genomic characterization of novel and ubiquitous marine nitrite-oxidizing bacteria from the Nitrospirales.</title>
        <authorList>
            <person name="Mueller A.J."/>
            <person name="Daebeler A."/>
            <person name="Herbold C.W."/>
            <person name="Kirkegaard R.H."/>
            <person name="Daims H."/>
        </authorList>
    </citation>
    <scope>NUCLEOTIDE SEQUENCE [LARGE SCALE GENOMIC DNA]</scope>
    <source>
        <strain evidence="2 3">EB</strain>
    </source>
</reference>
<dbReference type="RefSeq" id="WP_313833740.1">
    <property type="nucleotide sequence ID" value="NZ_JAQOUE010000001.1"/>
</dbReference>
<evidence type="ECO:0000256" key="1">
    <source>
        <dbReference type="SAM" id="Coils"/>
    </source>
</evidence>
<sequence>MPVNALRKTGARMSLQEALERMEKLKRLMQSSNEHEAALAALRLKTFDVNAARAPRLEKEPIPTPVQMAEDPTTNQSIPVLDDFPDVPYETLDELEAHQPEDKTSVNWAELHKILLQQALAIGADAVTKIQLKGTPKQKILGGTAIRYLTAQDLFEIDQAHAIENIEEHIKMEAKERRDEDTAPGYG</sequence>
<protein>
    <submittedName>
        <fullName evidence="2">Uncharacterized protein</fullName>
    </submittedName>
</protein>
<comment type="caution">
    <text evidence="2">The sequence shown here is derived from an EMBL/GenBank/DDBJ whole genome shotgun (WGS) entry which is preliminary data.</text>
</comment>
<keyword evidence="1" id="KW-0175">Coiled coil</keyword>
<evidence type="ECO:0000313" key="3">
    <source>
        <dbReference type="Proteomes" id="UP001250932"/>
    </source>
</evidence>
<keyword evidence="3" id="KW-1185">Reference proteome</keyword>
<dbReference type="EMBL" id="JAQOUE010000001">
    <property type="protein sequence ID" value="MDT7043219.1"/>
    <property type="molecule type" value="Genomic_DNA"/>
</dbReference>
<feature type="coiled-coil region" evidence="1">
    <location>
        <begin position="8"/>
        <end position="45"/>
    </location>
</feature>
<gene>
    <name evidence="2" type="ORF">PPG34_12735</name>
</gene>
<name>A0ABU3KA14_9BACT</name>
<organism evidence="2 3">
    <name type="scientific">Candidatus Nitronereus thalassa</name>
    <dbReference type="NCBI Taxonomy" id="3020898"/>
    <lineage>
        <taxon>Bacteria</taxon>
        <taxon>Pseudomonadati</taxon>
        <taxon>Nitrospirota</taxon>
        <taxon>Nitrospiria</taxon>
        <taxon>Nitrospirales</taxon>
        <taxon>Nitrospiraceae</taxon>
        <taxon>Candidatus Nitronereus</taxon>
    </lineage>
</organism>
<proteinExistence type="predicted"/>